<comment type="caution">
    <text evidence="1">The sequence shown here is derived from an EMBL/GenBank/DDBJ whole genome shotgun (WGS) entry which is preliminary data.</text>
</comment>
<evidence type="ECO:0000313" key="1">
    <source>
        <dbReference type="EMBL" id="MDO6123855.1"/>
    </source>
</evidence>
<proteinExistence type="predicted"/>
<dbReference type="Proteomes" id="UP001177080">
    <property type="component" value="Unassembled WGS sequence"/>
</dbReference>
<reference evidence="1" key="1">
    <citation type="submission" date="2022-04" db="EMBL/GenBank/DDBJ databases">
        <title>Shinella lacus sp. nov., a novel member of the genus Shinella from water.</title>
        <authorList>
            <person name="Deng Y."/>
        </authorList>
    </citation>
    <scope>NUCLEOTIDE SEQUENCE</scope>
    <source>
        <strain evidence="1">JCM 31239</strain>
    </source>
</reference>
<dbReference type="EMBL" id="WHSC02000009">
    <property type="protein sequence ID" value="MDO6123855.1"/>
    <property type="molecule type" value="Genomic_DNA"/>
</dbReference>
<keyword evidence="2" id="KW-1185">Reference proteome</keyword>
<dbReference type="NCBIfam" id="TIGR04141">
    <property type="entry name" value="TIGR04141 family sporadically distributed protein"/>
    <property type="match status" value="1"/>
</dbReference>
<name>A0ABT8XJD8_9HYPH</name>
<dbReference type="Pfam" id="PF19614">
    <property type="entry name" value="DUF6119"/>
    <property type="match status" value="1"/>
</dbReference>
<organism evidence="1 2">
    <name type="scientific">Shinella curvata</name>
    <dbReference type="NCBI Taxonomy" id="1817964"/>
    <lineage>
        <taxon>Bacteria</taxon>
        <taxon>Pseudomonadati</taxon>
        <taxon>Pseudomonadota</taxon>
        <taxon>Alphaproteobacteria</taxon>
        <taxon>Hyphomicrobiales</taxon>
        <taxon>Rhizobiaceae</taxon>
        <taxon>Shinella</taxon>
    </lineage>
</organism>
<dbReference type="RefSeq" id="WP_244759775.1">
    <property type="nucleotide sequence ID" value="NZ_JALJCJ010000001.1"/>
</dbReference>
<dbReference type="InterPro" id="IPR026487">
    <property type="entry name" value="CHP04141"/>
</dbReference>
<sequence>MARKSYTLHLAKPDVEDFAQLLSEVAAGKIGTPFLHAVIREDFAEGACLYVFDSREMPPKWLRELRGEFQIPGNIQTNSACAILAFRVSERIFAATFAHGWMYLAEENFEGDFGLRAAINALDDGKLKRLERANLGDAMRGVSLSPFQRDLRSFGLDDALDLVRKVSGKTRDDALADSLAGARSLKVTGEYDLNDLPQIAAEALELFTATRYQETAFQILDVVTPIADSRLITTLDNLAAESIRQGQADFELGLPANHDDDGVAYCFSGPRLRGRFPDLLMRHYISALGARIADVDAQTLRDHRIIAEFEDDARPDQKWSIRKALVGSMVHDGGRYAANEGEWYRIDEIFKTAIEDTYSNLVVEWDNPPVPLRKEYDEDGNGRYQTEASYNAERAAALGYVLLDTRSVNIPGVQRSDFEPCDILDIIDKRFIHVKKSSRRSSVLSHFFKQGSNAAQNFKRYPAAWDQLIALTAEISGADASDRLRIALADVERPWTVEFWIADTPRANGAFNIPFFSKISLRDETSRLTAMGYGVRIRFIGLEAVAI</sequence>
<gene>
    <name evidence="1" type="ORF">GB928_021890</name>
</gene>
<accession>A0ABT8XJD8</accession>
<protein>
    <submittedName>
        <fullName evidence="1">TIGR04141 family sporadically distributed protein</fullName>
    </submittedName>
</protein>
<evidence type="ECO:0000313" key="2">
    <source>
        <dbReference type="Proteomes" id="UP001177080"/>
    </source>
</evidence>